<keyword evidence="1 3" id="KW-0343">GTPase activation</keyword>
<reference evidence="5 6" key="1">
    <citation type="submission" date="2021-10" db="EMBL/GenBank/DDBJ databases">
        <title>Draft genome of Aestuariibacter halophilus JC2043.</title>
        <authorList>
            <person name="Emsley S.A."/>
            <person name="Pfannmuller K.M."/>
            <person name="Ushijima B."/>
            <person name="Saw J.H."/>
            <person name="Videau P."/>
        </authorList>
    </citation>
    <scope>NUCLEOTIDE SEQUENCE [LARGE SCALE GENOMIC DNA]</scope>
    <source>
        <strain evidence="5 6">JC2043</strain>
    </source>
</reference>
<evidence type="ECO:0000256" key="2">
    <source>
        <dbReference type="ARBA" id="ARBA00022517"/>
    </source>
</evidence>
<evidence type="ECO:0000313" key="5">
    <source>
        <dbReference type="EMBL" id="MCC2616912.1"/>
    </source>
</evidence>
<gene>
    <name evidence="3" type="primary">yihI</name>
    <name evidence="5" type="ORF">LJ739_11735</name>
</gene>
<dbReference type="InterPro" id="IPR007336">
    <property type="entry name" value="YihI"/>
</dbReference>
<evidence type="ECO:0000256" key="1">
    <source>
        <dbReference type="ARBA" id="ARBA00022468"/>
    </source>
</evidence>
<comment type="subunit">
    <text evidence="3">Interacts with Der.</text>
</comment>
<comment type="function">
    <text evidence="3">A GTPase-activating protein (GAP) that modifies Der/EngA GTPase function. May play a role in ribosome biogenesis.</text>
</comment>
<feature type="compositionally biased region" description="Basic and acidic residues" evidence="4">
    <location>
        <begin position="154"/>
        <end position="168"/>
    </location>
</feature>
<keyword evidence="2 3" id="KW-0690">Ribosome biogenesis</keyword>
<evidence type="ECO:0000256" key="4">
    <source>
        <dbReference type="SAM" id="MobiDB-lite"/>
    </source>
</evidence>
<dbReference type="Proteomes" id="UP001520878">
    <property type="component" value="Unassembled WGS sequence"/>
</dbReference>
<feature type="compositionally biased region" description="Acidic residues" evidence="4">
    <location>
        <begin position="142"/>
        <end position="153"/>
    </location>
</feature>
<dbReference type="EMBL" id="JAJEWP010000003">
    <property type="protein sequence ID" value="MCC2616912.1"/>
    <property type="molecule type" value="Genomic_DNA"/>
</dbReference>
<dbReference type="RefSeq" id="WP_229160732.1">
    <property type="nucleotide sequence ID" value="NZ_JAJEWP010000003.1"/>
</dbReference>
<protein>
    <recommendedName>
        <fullName evidence="3">Der GTPase-activating protein YihI</fullName>
    </recommendedName>
</protein>
<feature type="region of interest" description="Disordered" evidence="4">
    <location>
        <begin position="1"/>
        <end position="82"/>
    </location>
</feature>
<evidence type="ECO:0000256" key="3">
    <source>
        <dbReference type="HAMAP-Rule" id="MF_01058"/>
    </source>
</evidence>
<comment type="caution">
    <text evidence="5">The sequence shown here is derived from an EMBL/GenBank/DDBJ whole genome shotgun (WGS) entry which is preliminary data.</text>
</comment>
<feature type="region of interest" description="Disordered" evidence="4">
    <location>
        <begin position="140"/>
        <end position="168"/>
    </location>
</feature>
<accession>A0ABS8G8K7</accession>
<dbReference type="HAMAP" id="MF_01058">
    <property type="entry name" value="GAP_YihI"/>
    <property type="match status" value="1"/>
</dbReference>
<feature type="compositionally biased region" description="Basic residues" evidence="4">
    <location>
        <begin position="1"/>
        <end position="11"/>
    </location>
</feature>
<proteinExistence type="inferred from homology"/>
<dbReference type="NCBIfam" id="NF003560">
    <property type="entry name" value="PRK05244.1-1"/>
    <property type="match status" value="1"/>
</dbReference>
<name>A0ABS8G8K7_9ALTE</name>
<feature type="compositionally biased region" description="Basic and acidic residues" evidence="4">
    <location>
        <begin position="51"/>
        <end position="64"/>
    </location>
</feature>
<sequence>MASRKKSRKVGRIGVPKSSQPRPIKPESGSKPKKHTGKPAGSRHSVAQARNENRANADKKDPRIGSKKPVPLIVEDKKEVPKPKYFSPAQELEALENDKQLNRLLDKLEQGKSLSAEQQAWVDQKMARHRTLCDLLGIQDEPQTEDAPSEDDVFDRFDNADLNKWKDQ</sequence>
<comment type="similarity">
    <text evidence="3">Belongs to the YihI family.</text>
</comment>
<dbReference type="Pfam" id="PF04220">
    <property type="entry name" value="YihI"/>
    <property type="match status" value="1"/>
</dbReference>
<organism evidence="5 6">
    <name type="scientific">Fluctibacter halophilus</name>
    <dbReference type="NCBI Taxonomy" id="226011"/>
    <lineage>
        <taxon>Bacteria</taxon>
        <taxon>Pseudomonadati</taxon>
        <taxon>Pseudomonadota</taxon>
        <taxon>Gammaproteobacteria</taxon>
        <taxon>Alteromonadales</taxon>
        <taxon>Alteromonadaceae</taxon>
        <taxon>Fluctibacter</taxon>
    </lineage>
</organism>
<evidence type="ECO:0000313" key="6">
    <source>
        <dbReference type="Proteomes" id="UP001520878"/>
    </source>
</evidence>
<keyword evidence="6" id="KW-1185">Reference proteome</keyword>